<gene>
    <name evidence="2" type="ORF">EK21DRAFT_119529</name>
</gene>
<name>A0A9P4LDY3_9PLEO</name>
<dbReference type="AlphaFoldDB" id="A0A9P4LDY3"/>
<sequence>MRQQPPPSRQSEAAYQDLALSSHEMLAAMSDQNEDTKSGTYATEEVPNSSHRFKRSSFPLRPFSILSLLPLTLAPIITFAVAAEEASQSYIRGRSCYPNGLWKFATDATWEIMDADMLNLQAQRGKQEYNDDLNIPGIGYFLVPNATSTWSFAGNKIDLLPPSLNITLF</sequence>
<proteinExistence type="predicted"/>
<reference evidence="2" key="1">
    <citation type="journal article" date="2020" name="Stud. Mycol.">
        <title>101 Dothideomycetes genomes: a test case for predicting lifestyles and emergence of pathogens.</title>
        <authorList>
            <person name="Haridas S."/>
            <person name="Albert R."/>
            <person name="Binder M."/>
            <person name="Bloem J."/>
            <person name="Labutti K."/>
            <person name="Salamov A."/>
            <person name="Andreopoulos B."/>
            <person name="Baker S."/>
            <person name="Barry K."/>
            <person name="Bills G."/>
            <person name="Bluhm B."/>
            <person name="Cannon C."/>
            <person name="Castanera R."/>
            <person name="Culley D."/>
            <person name="Daum C."/>
            <person name="Ezra D."/>
            <person name="Gonzalez J."/>
            <person name="Henrissat B."/>
            <person name="Kuo A."/>
            <person name="Liang C."/>
            <person name="Lipzen A."/>
            <person name="Lutzoni F."/>
            <person name="Magnuson J."/>
            <person name="Mondo S."/>
            <person name="Nolan M."/>
            <person name="Ohm R."/>
            <person name="Pangilinan J."/>
            <person name="Park H.-J."/>
            <person name="Ramirez L."/>
            <person name="Alfaro M."/>
            <person name="Sun H."/>
            <person name="Tritt A."/>
            <person name="Yoshinaga Y."/>
            <person name="Zwiers L.-H."/>
            <person name="Turgeon B."/>
            <person name="Goodwin S."/>
            <person name="Spatafora J."/>
            <person name="Crous P."/>
            <person name="Grigoriev I."/>
        </authorList>
    </citation>
    <scope>NUCLEOTIDE SEQUENCE</scope>
    <source>
        <strain evidence="2">CBS 110217</strain>
    </source>
</reference>
<organism evidence="2 3">
    <name type="scientific">Setomelanomma holmii</name>
    <dbReference type="NCBI Taxonomy" id="210430"/>
    <lineage>
        <taxon>Eukaryota</taxon>
        <taxon>Fungi</taxon>
        <taxon>Dikarya</taxon>
        <taxon>Ascomycota</taxon>
        <taxon>Pezizomycotina</taxon>
        <taxon>Dothideomycetes</taxon>
        <taxon>Pleosporomycetidae</taxon>
        <taxon>Pleosporales</taxon>
        <taxon>Pleosporineae</taxon>
        <taxon>Phaeosphaeriaceae</taxon>
        <taxon>Setomelanomma</taxon>
    </lineage>
</organism>
<comment type="caution">
    <text evidence="2">The sequence shown here is derived from an EMBL/GenBank/DDBJ whole genome shotgun (WGS) entry which is preliminary data.</text>
</comment>
<dbReference type="EMBL" id="ML978489">
    <property type="protein sequence ID" value="KAF2022651.1"/>
    <property type="molecule type" value="Genomic_DNA"/>
</dbReference>
<keyword evidence="3" id="KW-1185">Reference proteome</keyword>
<dbReference type="OrthoDB" id="3903561at2759"/>
<accession>A0A9P4LDY3</accession>
<evidence type="ECO:0000256" key="1">
    <source>
        <dbReference type="SAM" id="MobiDB-lite"/>
    </source>
</evidence>
<dbReference type="Proteomes" id="UP000799777">
    <property type="component" value="Unassembled WGS sequence"/>
</dbReference>
<feature type="compositionally biased region" description="Polar residues" evidence="1">
    <location>
        <begin position="38"/>
        <end position="48"/>
    </location>
</feature>
<feature type="region of interest" description="Disordered" evidence="1">
    <location>
        <begin position="27"/>
        <end position="48"/>
    </location>
</feature>
<evidence type="ECO:0000313" key="2">
    <source>
        <dbReference type="EMBL" id="KAF2022651.1"/>
    </source>
</evidence>
<evidence type="ECO:0000313" key="3">
    <source>
        <dbReference type="Proteomes" id="UP000799777"/>
    </source>
</evidence>
<protein>
    <submittedName>
        <fullName evidence="2">Uncharacterized protein</fullName>
    </submittedName>
</protein>